<proteinExistence type="predicted"/>
<organism evidence="1 2">
    <name type="scientific">Rhizopogon vesiculosus</name>
    <dbReference type="NCBI Taxonomy" id="180088"/>
    <lineage>
        <taxon>Eukaryota</taxon>
        <taxon>Fungi</taxon>
        <taxon>Dikarya</taxon>
        <taxon>Basidiomycota</taxon>
        <taxon>Agaricomycotina</taxon>
        <taxon>Agaricomycetes</taxon>
        <taxon>Agaricomycetidae</taxon>
        <taxon>Boletales</taxon>
        <taxon>Suillineae</taxon>
        <taxon>Rhizopogonaceae</taxon>
        <taxon>Rhizopogon</taxon>
    </lineage>
</organism>
<feature type="non-terminal residue" evidence="1">
    <location>
        <position position="1"/>
    </location>
</feature>
<dbReference type="Proteomes" id="UP000183567">
    <property type="component" value="Unassembled WGS sequence"/>
</dbReference>
<sequence length="14" mass="1750">SVWNKRGWTVQEFL</sequence>
<comment type="caution">
    <text evidence="1">The sequence shown here is derived from an EMBL/GenBank/DDBJ whole genome shotgun (WGS) entry which is preliminary data.</text>
</comment>
<protein>
    <submittedName>
        <fullName evidence="1">Uncharacterized protein</fullName>
    </submittedName>
</protein>
<feature type="non-terminal residue" evidence="1">
    <location>
        <position position="14"/>
    </location>
</feature>
<keyword evidence="2" id="KW-1185">Reference proteome</keyword>
<evidence type="ECO:0000313" key="1">
    <source>
        <dbReference type="EMBL" id="OJA20131.1"/>
    </source>
</evidence>
<reference evidence="1 2" key="1">
    <citation type="submission" date="2016-03" db="EMBL/GenBank/DDBJ databases">
        <title>Comparative genomics of the ectomycorrhizal sister species Rhizopogon vinicolor and Rhizopogon vesiculosus (Basidiomycota: Boletales) reveals a divergence of the mating type B locus.</title>
        <authorList>
            <person name="Mujic A.B."/>
            <person name="Kuo A."/>
            <person name="Tritt A."/>
            <person name="Lipzen A."/>
            <person name="Chen C."/>
            <person name="Johnson J."/>
            <person name="Sharma A."/>
            <person name="Barry K."/>
            <person name="Grigoriev I.V."/>
            <person name="Spatafora J.W."/>
        </authorList>
    </citation>
    <scope>NUCLEOTIDE SEQUENCE [LARGE SCALE GENOMIC DNA]</scope>
    <source>
        <strain evidence="1 2">AM-OR11-056</strain>
    </source>
</reference>
<dbReference type="EMBL" id="LVVM01000721">
    <property type="protein sequence ID" value="OJA20131.1"/>
    <property type="molecule type" value="Genomic_DNA"/>
</dbReference>
<accession>A0A1J8QJN8</accession>
<gene>
    <name evidence="1" type="ORF">AZE42_14126</name>
</gene>
<evidence type="ECO:0000313" key="2">
    <source>
        <dbReference type="Proteomes" id="UP000183567"/>
    </source>
</evidence>
<name>A0A1J8QJN8_9AGAM</name>